<protein>
    <submittedName>
        <fullName evidence="4">Chorismate mutase</fullName>
    </submittedName>
</protein>
<name>A6US73_METVS</name>
<dbReference type="SMART" id="SM00830">
    <property type="entry name" value="CM_2"/>
    <property type="match status" value="1"/>
</dbReference>
<dbReference type="GO" id="GO:0046417">
    <property type="term" value="P:chorismate metabolic process"/>
    <property type="evidence" value="ECO:0007669"/>
    <property type="project" value="InterPro"/>
</dbReference>
<keyword evidence="1" id="KW-0413">Isomerase</keyword>
<evidence type="ECO:0000313" key="4">
    <source>
        <dbReference type="EMBL" id="ABR55345.1"/>
    </source>
</evidence>
<dbReference type="GO" id="GO:0009697">
    <property type="term" value="P:salicylic acid biosynthetic process"/>
    <property type="evidence" value="ECO:0007669"/>
    <property type="project" value="TreeGrafter"/>
</dbReference>
<dbReference type="PROSITE" id="PS51168">
    <property type="entry name" value="CHORISMATE_MUT_2"/>
    <property type="match status" value="1"/>
</dbReference>
<dbReference type="InterPro" id="IPR002701">
    <property type="entry name" value="CM_II_prokaryot"/>
</dbReference>
<dbReference type="InterPro" id="IPR036263">
    <property type="entry name" value="Chorismate_II_sf"/>
</dbReference>
<dbReference type="HOGENOM" id="CLU_131518_4_0_2"/>
<proteinExistence type="predicted"/>
<keyword evidence="2" id="KW-0175">Coiled coil</keyword>
<sequence>MSSSSEKRLEEIRKRISEIDEQLITLIAERTGFAPEIASLKNSLGASVTDSKREQDICEQTRILCEEHCIECSVALKIIKILMEYNKEVQAEFFRKVDSK</sequence>
<dbReference type="eggNOG" id="arCOG02098">
    <property type="taxonomic scope" value="Archaea"/>
</dbReference>
<dbReference type="OrthoDB" id="59875at2157"/>
<accession>A6US73</accession>
<dbReference type="InterPro" id="IPR051331">
    <property type="entry name" value="Chorismate_mutase-related"/>
</dbReference>
<feature type="coiled-coil region" evidence="2">
    <location>
        <begin position="2"/>
        <end position="29"/>
    </location>
</feature>
<dbReference type="PANTHER" id="PTHR38041:SF1">
    <property type="entry name" value="CHORISMATE MUTASE"/>
    <property type="match status" value="1"/>
</dbReference>
<evidence type="ECO:0000313" key="5">
    <source>
        <dbReference type="Proteomes" id="UP000001107"/>
    </source>
</evidence>
<evidence type="ECO:0000256" key="1">
    <source>
        <dbReference type="ARBA" id="ARBA00023235"/>
    </source>
</evidence>
<dbReference type="GeneID" id="5324829"/>
<dbReference type="EMBL" id="CP000742">
    <property type="protein sequence ID" value="ABR55345.1"/>
    <property type="molecule type" value="Genomic_DNA"/>
</dbReference>
<evidence type="ECO:0000256" key="2">
    <source>
        <dbReference type="SAM" id="Coils"/>
    </source>
</evidence>
<dbReference type="Pfam" id="PF01817">
    <property type="entry name" value="CM_2"/>
    <property type="match status" value="1"/>
</dbReference>
<gene>
    <name evidence="4" type="ordered locus">Mevan_1451</name>
</gene>
<dbReference type="NCBIfam" id="NF004925">
    <property type="entry name" value="PRK06285.1"/>
    <property type="match status" value="1"/>
</dbReference>
<dbReference type="AlphaFoldDB" id="A6US73"/>
<dbReference type="KEGG" id="mvn:Mevan_1451"/>
<dbReference type="STRING" id="406327.Mevan_1451"/>
<dbReference type="SUPFAM" id="SSF48600">
    <property type="entry name" value="Chorismate mutase II"/>
    <property type="match status" value="1"/>
</dbReference>
<dbReference type="Proteomes" id="UP000001107">
    <property type="component" value="Chromosome"/>
</dbReference>
<dbReference type="PANTHER" id="PTHR38041">
    <property type="entry name" value="CHORISMATE MUTASE"/>
    <property type="match status" value="1"/>
</dbReference>
<feature type="domain" description="Chorismate mutase" evidence="3">
    <location>
        <begin position="3"/>
        <end position="94"/>
    </location>
</feature>
<dbReference type="Gene3D" id="1.20.59.10">
    <property type="entry name" value="Chorismate mutase"/>
    <property type="match status" value="1"/>
</dbReference>
<keyword evidence="5" id="KW-1185">Reference proteome</keyword>
<dbReference type="GO" id="GO:0004106">
    <property type="term" value="F:chorismate mutase activity"/>
    <property type="evidence" value="ECO:0007669"/>
    <property type="project" value="InterPro"/>
</dbReference>
<reference evidence="4" key="1">
    <citation type="submission" date="2007-06" db="EMBL/GenBank/DDBJ databases">
        <title>Complete sequence of Methanococcus vannielii SB.</title>
        <authorList>
            <consortium name="US DOE Joint Genome Institute"/>
            <person name="Copeland A."/>
            <person name="Lucas S."/>
            <person name="Lapidus A."/>
            <person name="Barry K."/>
            <person name="Glavina del Rio T."/>
            <person name="Dalin E."/>
            <person name="Tice H."/>
            <person name="Pitluck S."/>
            <person name="Chain P."/>
            <person name="Malfatti S."/>
            <person name="Shin M."/>
            <person name="Vergez L."/>
            <person name="Schmutz J."/>
            <person name="Larimer F."/>
            <person name="Land M."/>
            <person name="Hauser L."/>
            <person name="Kyrpides N."/>
            <person name="Anderson I."/>
            <person name="Sieprawska-Lupa M."/>
            <person name="Whitman W.B."/>
            <person name="Richardson P."/>
        </authorList>
    </citation>
    <scope>NUCLEOTIDE SEQUENCE [LARGE SCALE GENOMIC DNA]</scope>
    <source>
        <strain evidence="4">SB</strain>
    </source>
</reference>
<dbReference type="RefSeq" id="WP_012066259.1">
    <property type="nucleotide sequence ID" value="NC_009634.1"/>
</dbReference>
<evidence type="ECO:0000259" key="3">
    <source>
        <dbReference type="PROSITE" id="PS51168"/>
    </source>
</evidence>
<organism evidence="4 5">
    <name type="scientific">Methanococcus vannielii (strain ATCC 35089 / DSM 1224 / JCM 13029 / OCM 148 / SB)</name>
    <dbReference type="NCBI Taxonomy" id="406327"/>
    <lineage>
        <taxon>Archaea</taxon>
        <taxon>Methanobacteriati</taxon>
        <taxon>Methanobacteriota</taxon>
        <taxon>Methanomada group</taxon>
        <taxon>Methanococci</taxon>
        <taxon>Methanococcales</taxon>
        <taxon>Methanococcaceae</taxon>
        <taxon>Methanococcus</taxon>
    </lineage>
</organism>
<dbReference type="InterPro" id="IPR036979">
    <property type="entry name" value="CM_dom_sf"/>
</dbReference>